<feature type="domain" description="Major facilitator superfamily (MFS) profile" evidence="7">
    <location>
        <begin position="51"/>
        <end position="465"/>
    </location>
</feature>
<dbReference type="PANTHER" id="PTHR43791:SF19">
    <property type="entry name" value="TRANSPORTER, PUTATIVE (AFU_ORTHOLOGUE AFUA_1G01812)-RELATED"/>
    <property type="match status" value="1"/>
</dbReference>
<feature type="transmembrane region" description="Helical" evidence="6">
    <location>
        <begin position="345"/>
        <end position="366"/>
    </location>
</feature>
<dbReference type="InterPro" id="IPR011701">
    <property type="entry name" value="MFS"/>
</dbReference>
<feature type="transmembrane region" description="Helical" evidence="6">
    <location>
        <begin position="212"/>
        <end position="232"/>
    </location>
</feature>
<dbReference type="InterPro" id="IPR036259">
    <property type="entry name" value="MFS_trans_sf"/>
</dbReference>
<dbReference type="Gene3D" id="1.20.1250.20">
    <property type="entry name" value="MFS general substrate transporter like domains"/>
    <property type="match status" value="2"/>
</dbReference>
<dbReference type="FunFam" id="1.20.1250.20:FF:000034">
    <property type="entry name" value="MFS general substrate transporter"/>
    <property type="match status" value="1"/>
</dbReference>
<dbReference type="FunFam" id="1.20.1250.20:FF:000013">
    <property type="entry name" value="MFS general substrate transporter"/>
    <property type="match status" value="1"/>
</dbReference>
<evidence type="ECO:0000313" key="9">
    <source>
        <dbReference type="EMBL" id="CAF3715220.1"/>
    </source>
</evidence>
<feature type="transmembrane region" description="Helical" evidence="6">
    <location>
        <begin position="437"/>
        <end position="458"/>
    </location>
</feature>
<feature type="transmembrane region" description="Helical" evidence="6">
    <location>
        <begin position="321"/>
        <end position="338"/>
    </location>
</feature>
<name>A0A814IIT3_9BILA</name>
<feature type="transmembrane region" description="Helical" evidence="6">
    <location>
        <begin position="146"/>
        <end position="165"/>
    </location>
</feature>
<evidence type="ECO:0000256" key="2">
    <source>
        <dbReference type="ARBA" id="ARBA00022448"/>
    </source>
</evidence>
<dbReference type="GO" id="GO:0022857">
    <property type="term" value="F:transmembrane transporter activity"/>
    <property type="evidence" value="ECO:0007669"/>
    <property type="project" value="InterPro"/>
</dbReference>
<evidence type="ECO:0000256" key="4">
    <source>
        <dbReference type="ARBA" id="ARBA00022989"/>
    </source>
</evidence>
<dbReference type="PROSITE" id="PS50850">
    <property type="entry name" value="MFS"/>
    <property type="match status" value="1"/>
</dbReference>
<feature type="transmembrane region" description="Helical" evidence="6">
    <location>
        <begin position="281"/>
        <end position="301"/>
    </location>
</feature>
<dbReference type="Pfam" id="PF07690">
    <property type="entry name" value="MFS_1"/>
    <property type="match status" value="1"/>
</dbReference>
<gene>
    <name evidence="8" type="ORF">IZO911_LOCUS18911</name>
    <name evidence="9" type="ORF">KXQ929_LOCUS12020</name>
</gene>
<protein>
    <recommendedName>
        <fullName evidence="7">Major facilitator superfamily (MFS) profile domain-containing protein</fullName>
    </recommendedName>
</protein>
<evidence type="ECO:0000313" key="8">
    <source>
        <dbReference type="EMBL" id="CAF1024521.1"/>
    </source>
</evidence>
<dbReference type="InterPro" id="IPR020846">
    <property type="entry name" value="MFS_dom"/>
</dbReference>
<dbReference type="AlphaFoldDB" id="A0A814IIT3"/>
<feature type="transmembrane region" description="Helical" evidence="6">
    <location>
        <begin position="177"/>
        <end position="200"/>
    </location>
</feature>
<feature type="transmembrane region" description="Helical" evidence="6">
    <location>
        <begin position="405"/>
        <end position="425"/>
    </location>
</feature>
<dbReference type="Proteomes" id="UP000663860">
    <property type="component" value="Unassembled WGS sequence"/>
</dbReference>
<evidence type="ECO:0000259" key="7">
    <source>
        <dbReference type="PROSITE" id="PS50850"/>
    </source>
</evidence>
<accession>A0A814IIT3</accession>
<dbReference type="PANTHER" id="PTHR43791">
    <property type="entry name" value="PERMEASE-RELATED"/>
    <property type="match status" value="1"/>
</dbReference>
<feature type="transmembrane region" description="Helical" evidence="6">
    <location>
        <begin position="372"/>
        <end position="393"/>
    </location>
</feature>
<evidence type="ECO:0000256" key="5">
    <source>
        <dbReference type="ARBA" id="ARBA00023136"/>
    </source>
</evidence>
<dbReference type="EMBL" id="CAJNOE010000186">
    <property type="protein sequence ID" value="CAF1024521.1"/>
    <property type="molecule type" value="Genomic_DNA"/>
</dbReference>
<keyword evidence="2" id="KW-0813">Transport</keyword>
<keyword evidence="5 6" id="KW-0472">Membrane</keyword>
<feature type="transmembrane region" description="Helical" evidence="6">
    <location>
        <begin position="118"/>
        <end position="140"/>
    </location>
</feature>
<keyword evidence="3 6" id="KW-0812">Transmembrane</keyword>
<dbReference type="EMBL" id="CAJOBB010000608">
    <property type="protein sequence ID" value="CAF3715220.1"/>
    <property type="molecule type" value="Genomic_DNA"/>
</dbReference>
<evidence type="ECO:0000256" key="6">
    <source>
        <dbReference type="SAM" id="Phobius"/>
    </source>
</evidence>
<dbReference type="Proteomes" id="UP000663868">
    <property type="component" value="Unassembled WGS sequence"/>
</dbReference>
<keyword evidence="4 6" id="KW-1133">Transmembrane helix</keyword>
<evidence type="ECO:0000256" key="1">
    <source>
        <dbReference type="ARBA" id="ARBA00004141"/>
    </source>
</evidence>
<proteinExistence type="predicted"/>
<reference evidence="8" key="1">
    <citation type="submission" date="2021-02" db="EMBL/GenBank/DDBJ databases">
        <authorList>
            <person name="Nowell W R."/>
        </authorList>
    </citation>
    <scope>NUCLEOTIDE SEQUENCE</scope>
</reference>
<dbReference type="GO" id="GO:0016020">
    <property type="term" value="C:membrane"/>
    <property type="evidence" value="ECO:0007669"/>
    <property type="project" value="UniProtKB-SubCell"/>
</dbReference>
<evidence type="ECO:0000313" key="10">
    <source>
        <dbReference type="Proteomes" id="UP000663860"/>
    </source>
</evidence>
<comment type="subcellular location">
    <subcellularLocation>
        <location evidence="1">Membrane</location>
        <topology evidence="1">Multi-pass membrane protein</topology>
    </subcellularLocation>
</comment>
<sequence>MTIVDDKHNSVELHTVQPITVQENDTIKTNQYKISDDPNDKKLLRKLDLHLVPTMTLLYLLSYLDRVNIGQAKLDGLTESLKLTSIQYNTCLSIFFITYVAFEVPSNLVLKKLRPSRWIPMIMIAWGIVVTLMGLVHSYGGLLACRLVLGAAESGLFPGAAFYLSSWYKRREFSWRISILFSACALAGAFGGVLAFGIGHMRGICGQEGWRWIFYIEGTVTVIVGIAAFFLINDFPSDRPKFLTEEECDRTITRLQSDAGPGAGEHFSWKQVRAAFLDWKIYVFCLCDISLIVPFSSLSLVSPTIVQGLGFRSYRAQLMTAPPFVFASITTMITAYFSDRYARRAIFIIFWLIIVIIGFIILIVAQNLNVKYFAVFLAIGGITPCVAICIAFISCNISPHTKRATALAFMKSVGNCGGVIGGQIYRSQDGPHFILGHGINLGFCVLGLITVIILFIGLRFENHRRDRLYGDVSNVNSTTSIATKESNKEVVDVYGGCGSEEDRRKWGYEHMSEEEIRDLGDKHAAWRYIL</sequence>
<dbReference type="SUPFAM" id="SSF103473">
    <property type="entry name" value="MFS general substrate transporter"/>
    <property type="match status" value="1"/>
</dbReference>
<evidence type="ECO:0000256" key="3">
    <source>
        <dbReference type="ARBA" id="ARBA00022692"/>
    </source>
</evidence>
<organism evidence="8 10">
    <name type="scientific">Adineta steineri</name>
    <dbReference type="NCBI Taxonomy" id="433720"/>
    <lineage>
        <taxon>Eukaryota</taxon>
        <taxon>Metazoa</taxon>
        <taxon>Spiralia</taxon>
        <taxon>Gnathifera</taxon>
        <taxon>Rotifera</taxon>
        <taxon>Eurotatoria</taxon>
        <taxon>Bdelloidea</taxon>
        <taxon>Adinetida</taxon>
        <taxon>Adinetidae</taxon>
        <taxon>Adineta</taxon>
    </lineage>
</organism>
<comment type="caution">
    <text evidence="8">The sequence shown here is derived from an EMBL/GenBank/DDBJ whole genome shotgun (WGS) entry which is preliminary data.</text>
</comment>